<keyword evidence="14" id="KW-1185">Reference proteome</keyword>
<evidence type="ECO:0000259" key="11">
    <source>
        <dbReference type="PROSITE" id="PS01124"/>
    </source>
</evidence>
<dbReference type="PROSITE" id="PS01124">
    <property type="entry name" value="HTH_ARAC_FAMILY_2"/>
    <property type="match status" value="1"/>
</dbReference>
<dbReference type="Gene3D" id="3.40.50.2300">
    <property type="match status" value="1"/>
</dbReference>
<evidence type="ECO:0000256" key="8">
    <source>
        <dbReference type="ARBA" id="ARBA00023163"/>
    </source>
</evidence>
<dbReference type="Proteomes" id="UP000005561">
    <property type="component" value="Unassembled WGS sequence"/>
</dbReference>
<name>C6LKL3_9FIRM</name>
<dbReference type="GO" id="GO:0003700">
    <property type="term" value="F:DNA-binding transcription factor activity"/>
    <property type="evidence" value="ECO:0007669"/>
    <property type="project" value="InterPro"/>
</dbReference>
<dbReference type="OrthoDB" id="9794370at2"/>
<feature type="modified residue" description="4-aspartylphosphate" evidence="10">
    <location>
        <position position="55"/>
    </location>
</feature>
<dbReference type="Gene3D" id="1.10.10.60">
    <property type="entry name" value="Homeodomain-like"/>
    <property type="match status" value="2"/>
</dbReference>
<dbReference type="EMBL" id="ACCL02000024">
    <property type="protein sequence ID" value="EET58912.1"/>
    <property type="molecule type" value="Genomic_DNA"/>
</dbReference>
<dbReference type="InterPro" id="IPR018062">
    <property type="entry name" value="HTH_AraC-typ_CS"/>
</dbReference>
<evidence type="ECO:0000256" key="3">
    <source>
        <dbReference type="ARBA" id="ARBA00022490"/>
    </source>
</evidence>
<evidence type="ECO:0000256" key="5">
    <source>
        <dbReference type="ARBA" id="ARBA00023012"/>
    </source>
</evidence>
<comment type="caution">
    <text evidence="13">The sequence shown here is derived from an EMBL/GenBank/DDBJ whole genome shotgun (WGS) entry which is preliminary data.</text>
</comment>
<dbReference type="SMART" id="SM00342">
    <property type="entry name" value="HTH_ARAC"/>
    <property type="match status" value="1"/>
</dbReference>
<dbReference type="eggNOG" id="COG4753">
    <property type="taxonomic scope" value="Bacteria"/>
</dbReference>
<dbReference type="GO" id="GO:0005737">
    <property type="term" value="C:cytoplasm"/>
    <property type="evidence" value="ECO:0007669"/>
    <property type="project" value="UniProtKB-SubCell"/>
</dbReference>
<dbReference type="eggNOG" id="COG2207">
    <property type="taxonomic scope" value="Bacteria"/>
</dbReference>
<dbReference type="Pfam" id="PF12833">
    <property type="entry name" value="HTH_18"/>
    <property type="match status" value="1"/>
</dbReference>
<dbReference type="RefSeq" id="WP_006863962.1">
    <property type="nucleotide sequence ID" value="NZ_ACCL02000024.1"/>
</dbReference>
<evidence type="ECO:0000256" key="10">
    <source>
        <dbReference type="PROSITE-ProRule" id="PRU00169"/>
    </source>
</evidence>
<proteinExistence type="predicted"/>
<evidence type="ECO:0000313" key="14">
    <source>
        <dbReference type="Proteomes" id="UP000005561"/>
    </source>
</evidence>
<dbReference type="AlphaFoldDB" id="C6LKL3"/>
<dbReference type="PANTHER" id="PTHR42713">
    <property type="entry name" value="HISTIDINE KINASE-RELATED"/>
    <property type="match status" value="1"/>
</dbReference>
<keyword evidence="5" id="KW-0902">Two-component regulatory system</keyword>
<dbReference type="PRINTS" id="PR00032">
    <property type="entry name" value="HTHARAC"/>
</dbReference>
<comment type="subcellular location">
    <subcellularLocation>
        <location evidence="1">Cytoplasm</location>
    </subcellularLocation>
</comment>
<dbReference type="PANTHER" id="PTHR42713:SF3">
    <property type="entry name" value="TRANSCRIPTIONAL REGULATORY PROTEIN HPTR"/>
    <property type="match status" value="1"/>
</dbReference>
<dbReference type="InterPro" id="IPR051552">
    <property type="entry name" value="HptR"/>
</dbReference>
<evidence type="ECO:0000313" key="13">
    <source>
        <dbReference type="EMBL" id="EET58912.1"/>
    </source>
</evidence>
<feature type="domain" description="Response regulatory" evidence="12">
    <location>
        <begin position="3"/>
        <end position="121"/>
    </location>
</feature>
<evidence type="ECO:0000256" key="9">
    <source>
        <dbReference type="ARBA" id="ARBA00024867"/>
    </source>
</evidence>
<gene>
    <name evidence="13" type="ORF">BRYFOR_09201</name>
</gene>
<keyword evidence="4 10" id="KW-0597">Phosphoprotein</keyword>
<accession>C6LKL3</accession>
<dbReference type="InterPro" id="IPR018060">
    <property type="entry name" value="HTH_AraC"/>
</dbReference>
<evidence type="ECO:0000256" key="7">
    <source>
        <dbReference type="ARBA" id="ARBA00023125"/>
    </source>
</evidence>
<dbReference type="CDD" id="cd17536">
    <property type="entry name" value="REC_YesN-like"/>
    <property type="match status" value="1"/>
</dbReference>
<evidence type="ECO:0000259" key="12">
    <source>
        <dbReference type="PROSITE" id="PS50110"/>
    </source>
</evidence>
<organism evidence="13 14">
    <name type="scientific">Marvinbryantia formatexigens DSM 14469</name>
    <dbReference type="NCBI Taxonomy" id="478749"/>
    <lineage>
        <taxon>Bacteria</taxon>
        <taxon>Bacillati</taxon>
        <taxon>Bacillota</taxon>
        <taxon>Clostridia</taxon>
        <taxon>Lachnospirales</taxon>
        <taxon>Lachnospiraceae</taxon>
        <taxon>Marvinbryantia</taxon>
    </lineage>
</organism>
<dbReference type="SMART" id="SM00448">
    <property type="entry name" value="REC"/>
    <property type="match status" value="1"/>
</dbReference>
<keyword evidence="8" id="KW-0804">Transcription</keyword>
<sequence length="538" mass="62007">MLKLLIADDEPLVQIGLKSMLDWNQLGISVCGTASNGKQAYDLICQEHPDIVISDIKMPLMDGLELAGKCREEFGRVPVFIILTSYEDFQFAREAISLQAVDYLIKLELTPDSLRESIEKASRAVQEYRQLSTKDAASSLDLTMFQERFFIRLLNGLFESPAQFERQMQDFQITLDAAGYMAAYIRIIENDCNPLTCDQRLTLNRSTVQMFQDMITKYLPCRIISLDMQYFSVIFFLEEKYTDKQTRISYLTDALEQTFAMLYNYYSVTLFCSVGKMVSRPLDITVSYHDAKQYIPTTGAGSRIIFAEQQDDFCKDHNVFNLSLFREDIRKAFEEENADSLKDILDNIAELLSQNRVQLAQAQDAASSILHLAIHLLPDGEQVTARIFQDMPDGYQSLYRFTDTRQIVTWLRTLEDGLIRFLSEQRKSNVNFMVENVTKYIASNIDKRLTLHDTALTFNISPNYLSQLFKKYRNVGFNEYVTQQKINAAKELLQQGSLRVYEIADRLGFENAFYFSKVFKKYEGCSPREYINGRTSGV</sequence>
<dbReference type="InterPro" id="IPR020449">
    <property type="entry name" value="Tscrpt_reg_AraC-type_HTH"/>
</dbReference>
<keyword evidence="7" id="KW-0238">DNA-binding</keyword>
<dbReference type="SUPFAM" id="SSF52172">
    <property type="entry name" value="CheY-like"/>
    <property type="match status" value="1"/>
</dbReference>
<evidence type="ECO:0000256" key="2">
    <source>
        <dbReference type="ARBA" id="ARBA00018672"/>
    </source>
</evidence>
<dbReference type="InterPro" id="IPR009057">
    <property type="entry name" value="Homeodomain-like_sf"/>
</dbReference>
<dbReference type="SUPFAM" id="SSF46689">
    <property type="entry name" value="Homeodomain-like"/>
    <property type="match status" value="2"/>
</dbReference>
<keyword evidence="6" id="KW-0805">Transcription regulation</keyword>
<dbReference type="STRING" id="168384.SAMN05660368_03479"/>
<dbReference type="PROSITE" id="PS50110">
    <property type="entry name" value="RESPONSE_REGULATORY"/>
    <property type="match status" value="1"/>
</dbReference>
<feature type="domain" description="HTH araC/xylS-type" evidence="11">
    <location>
        <begin position="435"/>
        <end position="533"/>
    </location>
</feature>
<keyword evidence="3" id="KW-0963">Cytoplasm</keyword>
<evidence type="ECO:0000256" key="6">
    <source>
        <dbReference type="ARBA" id="ARBA00023015"/>
    </source>
</evidence>
<dbReference type="GO" id="GO:0000160">
    <property type="term" value="P:phosphorelay signal transduction system"/>
    <property type="evidence" value="ECO:0007669"/>
    <property type="project" value="UniProtKB-KW"/>
</dbReference>
<reference evidence="13" key="1">
    <citation type="submission" date="2009-07" db="EMBL/GenBank/DDBJ databases">
        <authorList>
            <person name="Weinstock G."/>
            <person name="Sodergren E."/>
            <person name="Clifton S."/>
            <person name="Fulton L."/>
            <person name="Fulton B."/>
            <person name="Courtney L."/>
            <person name="Fronick C."/>
            <person name="Harrison M."/>
            <person name="Strong C."/>
            <person name="Farmer C."/>
            <person name="Delahaunty K."/>
            <person name="Markovic C."/>
            <person name="Hall O."/>
            <person name="Minx P."/>
            <person name="Tomlinson C."/>
            <person name="Mitreva M."/>
            <person name="Nelson J."/>
            <person name="Hou S."/>
            <person name="Wollam A."/>
            <person name="Pepin K.H."/>
            <person name="Johnson M."/>
            <person name="Bhonagiri V."/>
            <person name="Nash W.E."/>
            <person name="Warren W."/>
            <person name="Chinwalla A."/>
            <person name="Mardis E.R."/>
            <person name="Wilson R.K."/>
        </authorList>
    </citation>
    <scope>NUCLEOTIDE SEQUENCE [LARGE SCALE GENOMIC DNA]</scope>
    <source>
        <strain evidence="13">DSM 14469</strain>
    </source>
</reference>
<evidence type="ECO:0000256" key="1">
    <source>
        <dbReference type="ARBA" id="ARBA00004496"/>
    </source>
</evidence>
<comment type="function">
    <text evidence="9">May play the central regulatory role in sporulation. It may be an element of the effector pathway responsible for the activation of sporulation genes in response to nutritional stress. Spo0A may act in concert with spo0H (a sigma factor) to control the expression of some genes that are critical to the sporulation process.</text>
</comment>
<dbReference type="Pfam" id="PF00072">
    <property type="entry name" value="Response_reg"/>
    <property type="match status" value="1"/>
</dbReference>
<dbReference type="InterPro" id="IPR011006">
    <property type="entry name" value="CheY-like_superfamily"/>
</dbReference>
<evidence type="ECO:0000256" key="4">
    <source>
        <dbReference type="ARBA" id="ARBA00022553"/>
    </source>
</evidence>
<dbReference type="GO" id="GO:0043565">
    <property type="term" value="F:sequence-specific DNA binding"/>
    <property type="evidence" value="ECO:0007669"/>
    <property type="project" value="InterPro"/>
</dbReference>
<dbReference type="PROSITE" id="PS00041">
    <property type="entry name" value="HTH_ARAC_FAMILY_1"/>
    <property type="match status" value="1"/>
</dbReference>
<protein>
    <recommendedName>
        <fullName evidence="2">Stage 0 sporulation protein A homolog</fullName>
    </recommendedName>
</protein>
<dbReference type="InterPro" id="IPR001789">
    <property type="entry name" value="Sig_transdc_resp-reg_receiver"/>
</dbReference>